<dbReference type="RefSeq" id="WP_144643030.1">
    <property type="nucleotide sequence ID" value="NZ_BNAX01000025.1"/>
</dbReference>
<name>A0A558A1V5_9PSEU</name>
<comment type="caution">
    <text evidence="4">The sequence shown here is derived from an EMBL/GenBank/DDBJ whole genome shotgun (WGS) entry which is preliminary data.</text>
</comment>
<keyword evidence="5" id="KW-1185">Reference proteome</keyword>
<dbReference type="Proteomes" id="UP000318578">
    <property type="component" value="Unassembled WGS sequence"/>
</dbReference>
<evidence type="ECO:0000313" key="5">
    <source>
        <dbReference type="Proteomes" id="UP000318578"/>
    </source>
</evidence>
<dbReference type="CDD" id="cd04301">
    <property type="entry name" value="NAT_SF"/>
    <property type="match status" value="1"/>
</dbReference>
<dbReference type="PROSITE" id="PS51186">
    <property type="entry name" value="GNAT"/>
    <property type="match status" value="1"/>
</dbReference>
<dbReference type="OrthoDB" id="9789603at2"/>
<proteinExistence type="predicted"/>
<dbReference type="Gene3D" id="3.40.630.30">
    <property type="match status" value="1"/>
</dbReference>
<dbReference type="PANTHER" id="PTHR43877">
    <property type="entry name" value="AMINOALKYLPHOSPHONATE N-ACETYLTRANSFERASE-RELATED-RELATED"/>
    <property type="match status" value="1"/>
</dbReference>
<dbReference type="EMBL" id="VJZA01000064">
    <property type="protein sequence ID" value="TVT18243.1"/>
    <property type="molecule type" value="Genomic_DNA"/>
</dbReference>
<dbReference type="Pfam" id="PF00583">
    <property type="entry name" value="Acetyltransf_1"/>
    <property type="match status" value="1"/>
</dbReference>
<dbReference type="SUPFAM" id="SSF55729">
    <property type="entry name" value="Acyl-CoA N-acyltransferases (Nat)"/>
    <property type="match status" value="1"/>
</dbReference>
<dbReference type="InterPro" id="IPR050832">
    <property type="entry name" value="Bact_Acetyltransf"/>
</dbReference>
<evidence type="ECO:0000259" key="3">
    <source>
        <dbReference type="PROSITE" id="PS51186"/>
    </source>
</evidence>
<organism evidence="4 5">
    <name type="scientific">Amycolatopsis acidiphila</name>
    <dbReference type="NCBI Taxonomy" id="715473"/>
    <lineage>
        <taxon>Bacteria</taxon>
        <taxon>Bacillati</taxon>
        <taxon>Actinomycetota</taxon>
        <taxon>Actinomycetes</taxon>
        <taxon>Pseudonocardiales</taxon>
        <taxon>Pseudonocardiaceae</taxon>
        <taxon>Amycolatopsis</taxon>
    </lineage>
</organism>
<reference evidence="4 5" key="1">
    <citation type="submission" date="2019-07" db="EMBL/GenBank/DDBJ databases">
        <title>New species of Amycolatopsis and Streptomyces.</title>
        <authorList>
            <person name="Duangmal K."/>
            <person name="Teo W.F.A."/>
            <person name="Lipun K."/>
        </authorList>
    </citation>
    <scope>NUCLEOTIDE SEQUENCE [LARGE SCALE GENOMIC DNA]</scope>
    <source>
        <strain evidence="4 5">JCM 30562</strain>
    </source>
</reference>
<evidence type="ECO:0000313" key="4">
    <source>
        <dbReference type="EMBL" id="TVT18243.1"/>
    </source>
</evidence>
<dbReference type="AlphaFoldDB" id="A0A558A1V5"/>
<dbReference type="InterPro" id="IPR016181">
    <property type="entry name" value="Acyl_CoA_acyltransferase"/>
</dbReference>
<evidence type="ECO:0000256" key="2">
    <source>
        <dbReference type="ARBA" id="ARBA00023315"/>
    </source>
</evidence>
<protein>
    <submittedName>
        <fullName evidence="4">GNAT family N-acetyltransferase</fullName>
    </submittedName>
</protein>
<accession>A0A558A1V5</accession>
<gene>
    <name evidence="4" type="ORF">FNH06_28630</name>
</gene>
<sequence length="142" mass="15472">MTHIRPAEHTDADEVFALLELFATSYRPSRAAFDRNYGRLLTSMAPGETDLLVAEDNGQVVGYALATRFLVLYANGSVAQLQELVVTPPRRGAGIGRALVGAIADRARAAGAVELTVPTRRARDYYLALGFTETATYRKLEL</sequence>
<keyword evidence="1 4" id="KW-0808">Transferase</keyword>
<dbReference type="GO" id="GO:0016747">
    <property type="term" value="F:acyltransferase activity, transferring groups other than amino-acyl groups"/>
    <property type="evidence" value="ECO:0007669"/>
    <property type="project" value="InterPro"/>
</dbReference>
<evidence type="ECO:0000256" key="1">
    <source>
        <dbReference type="ARBA" id="ARBA00022679"/>
    </source>
</evidence>
<feature type="domain" description="N-acetyltransferase" evidence="3">
    <location>
        <begin position="2"/>
        <end position="142"/>
    </location>
</feature>
<keyword evidence="2" id="KW-0012">Acyltransferase</keyword>
<dbReference type="InterPro" id="IPR000182">
    <property type="entry name" value="GNAT_dom"/>
</dbReference>